<feature type="compositionally biased region" description="Low complexity" evidence="4">
    <location>
        <begin position="475"/>
        <end position="488"/>
    </location>
</feature>
<comment type="subcellular location">
    <subcellularLocation>
        <location evidence="2">Endomembrane system</location>
        <topology evidence="2">Single-pass type IV membrane protein</topology>
    </subcellularLocation>
</comment>
<feature type="region of interest" description="Disordered" evidence="4">
    <location>
        <begin position="344"/>
        <end position="491"/>
    </location>
</feature>
<keyword evidence="5" id="KW-0472">Membrane</keyword>
<evidence type="ECO:0000313" key="7">
    <source>
        <dbReference type="EMBL" id="KAJ8780686.1"/>
    </source>
</evidence>
<feature type="compositionally biased region" description="Basic and acidic residues" evidence="4">
    <location>
        <begin position="447"/>
        <end position="457"/>
    </location>
</feature>
<dbReference type="Proteomes" id="UP001159641">
    <property type="component" value="Unassembled WGS sequence"/>
</dbReference>
<dbReference type="InterPro" id="IPR001388">
    <property type="entry name" value="Synaptobrevin-like"/>
</dbReference>
<keyword evidence="5" id="KW-0812">Transmembrane</keyword>
<dbReference type="EMBL" id="JAIQCJ010002152">
    <property type="protein sequence ID" value="KAJ8780686.1"/>
    <property type="molecule type" value="Genomic_DNA"/>
</dbReference>
<feature type="domain" description="V-SNARE coiled-coil homology" evidence="6">
    <location>
        <begin position="191"/>
        <end position="251"/>
    </location>
</feature>
<evidence type="ECO:0000256" key="1">
    <source>
        <dbReference type="ARBA" id="ARBA00008025"/>
    </source>
</evidence>
<dbReference type="Gene3D" id="1.20.5.110">
    <property type="match status" value="1"/>
</dbReference>
<dbReference type="PRINTS" id="PR00219">
    <property type="entry name" value="SYNAPTOBREVN"/>
</dbReference>
<keyword evidence="3" id="KW-0175">Coiled coil</keyword>
<keyword evidence="5" id="KW-1133">Transmembrane helix</keyword>
<feature type="region of interest" description="Disordered" evidence="4">
    <location>
        <begin position="38"/>
        <end position="199"/>
    </location>
</feature>
<feature type="compositionally biased region" description="Low complexity" evidence="4">
    <location>
        <begin position="421"/>
        <end position="439"/>
    </location>
</feature>
<dbReference type="InterPro" id="IPR016444">
    <property type="entry name" value="Synaptobrevin/VAMP"/>
</dbReference>
<feature type="region of interest" description="Disordered" evidence="4">
    <location>
        <begin position="295"/>
        <end position="314"/>
    </location>
</feature>
<dbReference type="GO" id="GO:0016192">
    <property type="term" value="P:vesicle-mediated transport"/>
    <property type="evidence" value="ECO:0007669"/>
    <property type="project" value="InterPro"/>
</dbReference>
<protein>
    <recommendedName>
        <fullName evidence="6">V-SNARE coiled-coil homology domain-containing protein</fullName>
    </recommendedName>
</protein>
<comment type="similarity">
    <text evidence="1">Belongs to the synaptobrevin family.</text>
</comment>
<feature type="transmembrane region" description="Helical" evidence="5">
    <location>
        <begin position="255"/>
        <end position="275"/>
    </location>
</feature>
<dbReference type="SUPFAM" id="SSF58038">
    <property type="entry name" value="SNARE fusion complex"/>
    <property type="match status" value="1"/>
</dbReference>
<reference evidence="7 8" key="1">
    <citation type="submission" date="2022-11" db="EMBL/GenBank/DDBJ databases">
        <title>Whole genome sequence of Eschrichtius robustus ER-17-0199.</title>
        <authorList>
            <person name="Bruniche-Olsen A."/>
            <person name="Black A.N."/>
            <person name="Fields C.J."/>
            <person name="Walden K."/>
            <person name="Dewoody J.A."/>
        </authorList>
    </citation>
    <scope>NUCLEOTIDE SEQUENCE [LARGE SCALE GENOMIC DNA]</scope>
    <source>
        <strain evidence="7">ER-17-0199</strain>
        <tissue evidence="7">Blubber</tissue>
    </source>
</reference>
<dbReference type="PROSITE" id="PS50892">
    <property type="entry name" value="V_SNARE"/>
    <property type="match status" value="1"/>
</dbReference>
<dbReference type="GO" id="GO:0012505">
    <property type="term" value="C:endomembrane system"/>
    <property type="evidence" value="ECO:0007669"/>
    <property type="project" value="UniProtKB-SubCell"/>
</dbReference>
<evidence type="ECO:0000259" key="6">
    <source>
        <dbReference type="PROSITE" id="PS50892"/>
    </source>
</evidence>
<evidence type="ECO:0000256" key="2">
    <source>
        <dbReference type="ARBA" id="ARBA00046280"/>
    </source>
</evidence>
<dbReference type="PANTHER" id="PTHR45701">
    <property type="entry name" value="SYNAPTOBREVIN FAMILY MEMBER"/>
    <property type="match status" value="1"/>
</dbReference>
<feature type="compositionally biased region" description="Low complexity" evidence="4">
    <location>
        <begin position="176"/>
        <end position="186"/>
    </location>
</feature>
<dbReference type="CDD" id="cd15870">
    <property type="entry name" value="R-SNARE_VAMP2"/>
    <property type="match status" value="1"/>
</dbReference>
<dbReference type="InterPro" id="IPR042855">
    <property type="entry name" value="V_SNARE_CC"/>
</dbReference>
<comment type="caution">
    <text evidence="7">The sequence shown here is derived from an EMBL/GenBank/DDBJ whole genome shotgun (WGS) entry which is preliminary data.</text>
</comment>
<organism evidence="7 8">
    <name type="scientific">Eschrichtius robustus</name>
    <name type="common">California gray whale</name>
    <name type="synonym">Eschrichtius gibbosus</name>
    <dbReference type="NCBI Taxonomy" id="9764"/>
    <lineage>
        <taxon>Eukaryota</taxon>
        <taxon>Metazoa</taxon>
        <taxon>Chordata</taxon>
        <taxon>Craniata</taxon>
        <taxon>Vertebrata</taxon>
        <taxon>Euteleostomi</taxon>
        <taxon>Mammalia</taxon>
        <taxon>Eutheria</taxon>
        <taxon>Laurasiatheria</taxon>
        <taxon>Artiodactyla</taxon>
        <taxon>Whippomorpha</taxon>
        <taxon>Cetacea</taxon>
        <taxon>Mysticeti</taxon>
        <taxon>Eschrichtiidae</taxon>
        <taxon>Eschrichtius</taxon>
    </lineage>
</organism>
<evidence type="ECO:0000256" key="3">
    <source>
        <dbReference type="PROSITE-ProRule" id="PRU00290"/>
    </source>
</evidence>
<sequence length="571" mass="59815">MRRVQQKPMGCLQYSSVPTALRTGTYNPETCLCALRWPRPRRPASSGAPPSARARPAHPSAHPGDVTALAPPPLRPGLRSQVSGLRSRCTGPPILARCRRRRRQNVSDTARRGAASGPEGGGPPLGPPARPSSSPPPLGGWRRPRGPSRGLPRPGGGRPPRGCRLQTGQVGPAAPPAARKGPAAGGRTRKGRGRGGRGFPEVVDIMRVNVDKVLERDQKLSELDDRADALQAGASQFETSAAKLKRKYWWKNCKMWGIGISVVVVIIIIIIGLLHCRVLRAPHLRVRGSESKKVVKKNGTTGTREDAGKSLGRLPSVVPIHPQRCAALPNSGAGVAAAAHVEAAQAPPTPPPGARPLMTGGSSALSLPRSLQRPPGPIPRGRERGGDWSLLRAPPPPPYVPAGRDWPSAVLRPTPGVTPIGSRRAGSGSQSRDSGAGPRHVVRGGRGARDRPARGGPRDCVGLGQLGERRRGGPREAAAAAAAAGEGSARARRLRGPPGAVAPSLPCAVGTLCFKLPLAGSGSWVHADSRGVPLQGGPPVSGDVQDCREILGRKVPPEEQKEYLYLPACDD</sequence>
<keyword evidence="8" id="KW-1185">Reference proteome</keyword>
<evidence type="ECO:0000313" key="8">
    <source>
        <dbReference type="Proteomes" id="UP001159641"/>
    </source>
</evidence>
<dbReference type="PROSITE" id="PS00417">
    <property type="entry name" value="SYNAPTOBREVIN"/>
    <property type="match status" value="1"/>
</dbReference>
<dbReference type="GO" id="GO:0016020">
    <property type="term" value="C:membrane"/>
    <property type="evidence" value="ECO:0007669"/>
    <property type="project" value="InterPro"/>
</dbReference>
<evidence type="ECO:0000256" key="4">
    <source>
        <dbReference type="SAM" id="MobiDB-lite"/>
    </source>
</evidence>
<dbReference type="AlphaFoldDB" id="A0AB34GK74"/>
<dbReference type="Pfam" id="PF00957">
    <property type="entry name" value="Synaptobrevin"/>
    <property type="match status" value="1"/>
</dbReference>
<accession>A0AB34GK74</accession>
<evidence type="ECO:0000256" key="5">
    <source>
        <dbReference type="SAM" id="Phobius"/>
    </source>
</evidence>
<feature type="compositionally biased region" description="Low complexity" evidence="4">
    <location>
        <begin position="43"/>
        <end position="64"/>
    </location>
</feature>
<proteinExistence type="inferred from homology"/>
<gene>
    <name evidence="7" type="ORF">J1605_000729</name>
</gene>
<feature type="compositionally biased region" description="Pro residues" evidence="4">
    <location>
        <begin position="124"/>
        <end position="138"/>
    </location>
</feature>
<name>A0AB34GK74_ESCRO</name>